<organism evidence="1 2">
    <name type="scientific">Caballeronia terrestris</name>
    <dbReference type="NCBI Taxonomy" id="1226301"/>
    <lineage>
        <taxon>Bacteria</taxon>
        <taxon>Pseudomonadati</taxon>
        <taxon>Pseudomonadota</taxon>
        <taxon>Betaproteobacteria</taxon>
        <taxon>Burkholderiales</taxon>
        <taxon>Burkholderiaceae</taxon>
        <taxon>Caballeronia</taxon>
    </lineage>
</organism>
<dbReference type="EMBL" id="FCOL02000116">
    <property type="protein sequence ID" value="SAL84166.1"/>
    <property type="molecule type" value="Genomic_DNA"/>
</dbReference>
<keyword evidence="2" id="KW-1185">Reference proteome</keyword>
<protein>
    <submittedName>
        <fullName evidence="1">Phytanoyl-CoA dioxygenase (PhyH)</fullName>
    </submittedName>
</protein>
<evidence type="ECO:0000313" key="2">
    <source>
        <dbReference type="Proteomes" id="UP000054925"/>
    </source>
</evidence>
<accession>A0A158KSL4</accession>
<comment type="caution">
    <text evidence="1">The sequence shown here is derived from an EMBL/GenBank/DDBJ whole genome shotgun (WGS) entry which is preliminary data.</text>
</comment>
<proteinExistence type="predicted"/>
<dbReference type="AlphaFoldDB" id="A0A158KSL4"/>
<sequence>MPQFDDIDEAAGELRINGYTILNSGFSSSFLDSLKNGLDNVYAEQIKELGCESALLSINDADIARCMFAYDSNYLNVATTEPLMELARRFIGSQLVLMMQNGILNRPDRENYQAKWHRDLNYEHWTSSKPLAINALLCLDDFTFENGATYVLPGTQHVAPFPTDAFARKHERQIAAPAGSFLILDAMMFHRAGINRSGSVRRAVNHVIGLPFMAQQVDLPSALARRGMPEPTDPGIRNYLGYRWSPAADALDWRARRLPNK</sequence>
<dbReference type="InterPro" id="IPR008775">
    <property type="entry name" value="Phytyl_CoA_dOase-like"/>
</dbReference>
<dbReference type="Gene3D" id="2.60.120.620">
    <property type="entry name" value="q2cbj1_9rhob like domain"/>
    <property type="match status" value="1"/>
</dbReference>
<dbReference type="Pfam" id="PF05721">
    <property type="entry name" value="PhyH"/>
    <property type="match status" value="1"/>
</dbReference>
<gene>
    <name evidence="1" type="ORF">AWB67_06608</name>
</gene>
<reference evidence="1" key="1">
    <citation type="submission" date="2016-01" db="EMBL/GenBank/DDBJ databases">
        <authorList>
            <person name="Peeters C."/>
        </authorList>
    </citation>
    <scope>NUCLEOTIDE SEQUENCE [LARGE SCALE GENOMIC DNA]</scope>
    <source>
        <strain evidence="1">LMG 22937</strain>
    </source>
</reference>
<evidence type="ECO:0000313" key="1">
    <source>
        <dbReference type="EMBL" id="SAL84166.1"/>
    </source>
</evidence>
<dbReference type="SUPFAM" id="SSF51197">
    <property type="entry name" value="Clavaminate synthase-like"/>
    <property type="match status" value="1"/>
</dbReference>
<dbReference type="GO" id="GO:0016706">
    <property type="term" value="F:2-oxoglutarate-dependent dioxygenase activity"/>
    <property type="evidence" value="ECO:0007669"/>
    <property type="project" value="UniProtKB-ARBA"/>
</dbReference>
<dbReference type="RefSeq" id="WP_200822369.1">
    <property type="nucleotide sequence ID" value="NZ_FCOL02000116.1"/>
</dbReference>
<keyword evidence="1" id="KW-0560">Oxidoreductase</keyword>
<name>A0A158KSL4_9BURK</name>
<dbReference type="Proteomes" id="UP000054925">
    <property type="component" value="Unassembled WGS sequence"/>
</dbReference>
<keyword evidence="1" id="KW-0223">Dioxygenase</keyword>